<feature type="transmembrane region" description="Helical" evidence="6">
    <location>
        <begin position="154"/>
        <end position="173"/>
    </location>
</feature>
<dbReference type="Pfam" id="PF07690">
    <property type="entry name" value="MFS_1"/>
    <property type="match status" value="1"/>
</dbReference>
<dbReference type="OrthoDB" id="3639251at2759"/>
<dbReference type="GeneID" id="30994214"/>
<keyword evidence="2" id="KW-0813">Transport</keyword>
<dbReference type="PANTHER" id="PTHR43791">
    <property type="entry name" value="PERMEASE-RELATED"/>
    <property type="match status" value="1"/>
</dbReference>
<feature type="transmembrane region" description="Helical" evidence="6">
    <location>
        <begin position="388"/>
        <end position="410"/>
    </location>
</feature>
<evidence type="ECO:0000256" key="6">
    <source>
        <dbReference type="SAM" id="Phobius"/>
    </source>
</evidence>
<dbReference type="SUPFAM" id="SSF103473">
    <property type="entry name" value="MFS general substrate transporter"/>
    <property type="match status" value="1"/>
</dbReference>
<dbReference type="Proteomes" id="UP000095085">
    <property type="component" value="Unassembled WGS sequence"/>
</dbReference>
<evidence type="ECO:0000256" key="4">
    <source>
        <dbReference type="ARBA" id="ARBA00022989"/>
    </source>
</evidence>
<accession>A0A1E4RLE8</accession>
<dbReference type="STRING" id="984485.A0A1E4RLE8"/>
<dbReference type="EMBL" id="KV454540">
    <property type="protein sequence ID" value="ODV68066.1"/>
    <property type="molecule type" value="Genomic_DNA"/>
</dbReference>
<evidence type="ECO:0000313" key="8">
    <source>
        <dbReference type="Proteomes" id="UP000095085"/>
    </source>
</evidence>
<keyword evidence="4 6" id="KW-1133">Transmembrane helix</keyword>
<dbReference type="PANTHER" id="PTHR43791:SF15">
    <property type="entry name" value="TRANSPORTER SEO1-RELATED"/>
    <property type="match status" value="1"/>
</dbReference>
<reference evidence="8" key="1">
    <citation type="submission" date="2016-05" db="EMBL/GenBank/DDBJ databases">
        <title>Comparative genomics of biotechnologically important yeasts.</title>
        <authorList>
            <consortium name="DOE Joint Genome Institute"/>
            <person name="Riley R."/>
            <person name="Haridas S."/>
            <person name="Wolfe K.H."/>
            <person name="Lopes M.R."/>
            <person name="Hittinger C.T."/>
            <person name="Goker M."/>
            <person name="Salamov A."/>
            <person name="Wisecaver J."/>
            <person name="Long T.M."/>
            <person name="Aerts A.L."/>
            <person name="Barry K."/>
            <person name="Choi C."/>
            <person name="Clum A."/>
            <person name="Coughlan A.Y."/>
            <person name="Deshpande S."/>
            <person name="Douglass A.P."/>
            <person name="Hanson S.J."/>
            <person name="Klenk H.-P."/>
            <person name="Labutti K."/>
            <person name="Lapidus A."/>
            <person name="Lindquist E."/>
            <person name="Lipzen A."/>
            <person name="Meier-Kolthoff J.P."/>
            <person name="Ohm R.A."/>
            <person name="Otillar R.P."/>
            <person name="Pangilinan J."/>
            <person name="Peng Y."/>
            <person name="Rokas A."/>
            <person name="Rosa C.A."/>
            <person name="Scheuner C."/>
            <person name="Sibirny A.A."/>
            <person name="Slot J.C."/>
            <person name="Stielow J.B."/>
            <person name="Sun H."/>
            <person name="Kurtzman C.P."/>
            <person name="Blackwell M."/>
            <person name="Grigoriev I.V."/>
            <person name="Jeffries T.W."/>
        </authorList>
    </citation>
    <scope>NUCLEOTIDE SEQUENCE [LARGE SCALE GENOMIC DNA]</scope>
    <source>
        <strain evidence="8">NRRL Y-1933</strain>
    </source>
</reference>
<feature type="transmembrane region" description="Helical" evidence="6">
    <location>
        <begin position="217"/>
        <end position="237"/>
    </location>
</feature>
<dbReference type="GO" id="GO:0016020">
    <property type="term" value="C:membrane"/>
    <property type="evidence" value="ECO:0007669"/>
    <property type="project" value="UniProtKB-SubCell"/>
</dbReference>
<dbReference type="RefSeq" id="XP_020077133.1">
    <property type="nucleotide sequence ID" value="XM_020219664.1"/>
</dbReference>
<feature type="transmembrane region" description="Helical" evidence="6">
    <location>
        <begin position="364"/>
        <end position="381"/>
    </location>
</feature>
<evidence type="ECO:0000313" key="7">
    <source>
        <dbReference type="EMBL" id="ODV68066.1"/>
    </source>
</evidence>
<dbReference type="InterPro" id="IPR011701">
    <property type="entry name" value="MFS"/>
</dbReference>
<dbReference type="Gene3D" id="1.20.1250.20">
    <property type="entry name" value="MFS general substrate transporter like domains"/>
    <property type="match status" value="1"/>
</dbReference>
<feature type="transmembrane region" description="Helical" evidence="6">
    <location>
        <begin position="486"/>
        <end position="503"/>
    </location>
</feature>
<dbReference type="GO" id="GO:0022857">
    <property type="term" value="F:transmembrane transporter activity"/>
    <property type="evidence" value="ECO:0007669"/>
    <property type="project" value="InterPro"/>
</dbReference>
<keyword evidence="8" id="KW-1185">Reference proteome</keyword>
<gene>
    <name evidence="7" type="ORF">HYPBUDRAFT_138197</name>
</gene>
<sequence>MKLPWFIPQLRHVEDYTLDYEDDASTKSDSDELEIKEYRDEAYRPWYKFFDEYEYRETTERAARFKLWDWFPEGALKAEKKLITKLDCTLALTTFVSYFFKYLNQSNLNNAYISGMREDLNLTGDWLVNTQAIFTVGQVVFELPFIFLLPRISITYHLFFFEMLWGIFTLATARGNAHSIQALRFLVGASEAIFFPSAHFCQPLWYKSDEIGRRLGWMYVGNFLGILSLSLISGRAVQNPPPEYKGWQFIFIIDGIISIVFGALLTLFLHPGTPQRCYSIWLTDDEIRLARKRMKTDNVDINHDVKSFFDKQTWKNILTSWHFYIFSIAQVCGFNTNSASSGSFGLWLKSLNRYSTSKVNQLTALPPALGILWVIIVCFGADFTRKRFAFIIFSMVMNFVANLILAIWDVDESTKWAGYLLAYFSWSQSSVFNPLISDILRFDQNQRSIEWMIIYIIGLQSSAWISKLTFPTSEEPRYPKGFSSCAGFSIGFILLVSIAYFFYRRDERHNAIKHGIYLYDSSKGELPEEIQPKVKQSGQRDNKTPSIEERIDFIE</sequence>
<dbReference type="InterPro" id="IPR036259">
    <property type="entry name" value="MFS_trans_sf"/>
</dbReference>
<evidence type="ECO:0000256" key="1">
    <source>
        <dbReference type="ARBA" id="ARBA00004141"/>
    </source>
</evidence>
<proteinExistence type="predicted"/>
<evidence type="ECO:0000256" key="3">
    <source>
        <dbReference type="ARBA" id="ARBA00022692"/>
    </source>
</evidence>
<comment type="subcellular location">
    <subcellularLocation>
        <location evidence="1">Membrane</location>
        <topology evidence="1">Multi-pass membrane protein</topology>
    </subcellularLocation>
</comment>
<name>A0A1E4RLE8_9ASCO</name>
<feature type="transmembrane region" description="Helical" evidence="6">
    <location>
        <begin position="249"/>
        <end position="269"/>
    </location>
</feature>
<keyword evidence="5 6" id="KW-0472">Membrane</keyword>
<evidence type="ECO:0000256" key="5">
    <source>
        <dbReference type="ARBA" id="ARBA00023136"/>
    </source>
</evidence>
<protein>
    <submittedName>
        <fullName evidence="7">MFS general substrate transporter</fullName>
    </submittedName>
</protein>
<dbReference type="AlphaFoldDB" id="A0A1E4RLE8"/>
<keyword evidence="3 6" id="KW-0812">Transmembrane</keyword>
<evidence type="ECO:0000256" key="2">
    <source>
        <dbReference type="ARBA" id="ARBA00022448"/>
    </source>
</evidence>
<organism evidence="7 8">
    <name type="scientific">Hyphopichia burtonii NRRL Y-1933</name>
    <dbReference type="NCBI Taxonomy" id="984485"/>
    <lineage>
        <taxon>Eukaryota</taxon>
        <taxon>Fungi</taxon>
        <taxon>Dikarya</taxon>
        <taxon>Ascomycota</taxon>
        <taxon>Saccharomycotina</taxon>
        <taxon>Pichiomycetes</taxon>
        <taxon>Debaryomycetaceae</taxon>
        <taxon>Hyphopichia</taxon>
    </lineage>
</organism>